<dbReference type="Gene3D" id="3.60.10.10">
    <property type="entry name" value="Endonuclease/exonuclease/phosphatase"/>
    <property type="match status" value="1"/>
</dbReference>
<dbReference type="PANTHER" id="PTHR16320">
    <property type="entry name" value="SPHINGOMYELINASE FAMILY MEMBER"/>
    <property type="match status" value="1"/>
</dbReference>
<sequence>MRVISWNCCLPPWSVTRRKRLPHIVSFLLKQKPDVICLQEVFFTRDAEFITNALSDRGLAYSFHQKDLLILSRLPLTESVGYKFESQGSLFSLAFFDKLYGKGFQVVNIKKDDKFITIANTHLLSAYALDAEVYQKVRLEQVNEITHALTRFNYPKIITGDFNFQPHTNPYNLMLDKGYRDIFYSTAENTLKKRRLDYIFSSELIIPKHPKLVEPEDVSDHKILLSVWDV</sequence>
<dbReference type="GO" id="GO:0004767">
    <property type="term" value="F:sphingomyelin phosphodiesterase activity"/>
    <property type="evidence" value="ECO:0007669"/>
    <property type="project" value="InterPro"/>
</dbReference>
<dbReference type="AlphaFoldDB" id="A0A0G1EI66"/>
<dbReference type="Proteomes" id="UP000034810">
    <property type="component" value="Unassembled WGS sequence"/>
</dbReference>
<dbReference type="InterPro" id="IPR005135">
    <property type="entry name" value="Endo/exonuclease/phosphatase"/>
</dbReference>
<evidence type="ECO:0000259" key="1">
    <source>
        <dbReference type="Pfam" id="PF03372"/>
    </source>
</evidence>
<evidence type="ECO:0000313" key="2">
    <source>
        <dbReference type="EMBL" id="KKS82711.1"/>
    </source>
</evidence>
<gene>
    <name evidence="2" type="ORF">UV58_C0006G0010</name>
</gene>
<accession>A0A0G1EI66</accession>
<dbReference type="Pfam" id="PF03372">
    <property type="entry name" value="Exo_endo_phos"/>
    <property type="match status" value="1"/>
</dbReference>
<reference evidence="2 3" key="1">
    <citation type="journal article" date="2015" name="Nature">
        <title>rRNA introns, odd ribosomes, and small enigmatic genomes across a large radiation of phyla.</title>
        <authorList>
            <person name="Brown C.T."/>
            <person name="Hug L.A."/>
            <person name="Thomas B.C."/>
            <person name="Sharon I."/>
            <person name="Castelle C.J."/>
            <person name="Singh A."/>
            <person name="Wilkins M.J."/>
            <person name="Williams K.H."/>
            <person name="Banfield J.F."/>
        </authorList>
    </citation>
    <scope>NUCLEOTIDE SEQUENCE [LARGE SCALE GENOMIC DNA]</scope>
</reference>
<comment type="caution">
    <text evidence="2">The sequence shown here is derived from an EMBL/GenBank/DDBJ whole genome shotgun (WGS) entry which is preliminary data.</text>
</comment>
<dbReference type="InterPro" id="IPR036691">
    <property type="entry name" value="Endo/exonu/phosph_ase_sf"/>
</dbReference>
<proteinExistence type="predicted"/>
<protein>
    <recommendedName>
        <fullName evidence="1">Endonuclease/exonuclease/phosphatase domain-containing protein</fullName>
    </recommendedName>
</protein>
<dbReference type="EMBL" id="LCFA01000006">
    <property type="protein sequence ID" value="KKS82711.1"/>
    <property type="molecule type" value="Genomic_DNA"/>
</dbReference>
<name>A0A0G1EI66_9BACT</name>
<dbReference type="InterPro" id="IPR038772">
    <property type="entry name" value="Sph/SMPD2-like"/>
</dbReference>
<evidence type="ECO:0000313" key="3">
    <source>
        <dbReference type="Proteomes" id="UP000034810"/>
    </source>
</evidence>
<dbReference type="SUPFAM" id="SSF56219">
    <property type="entry name" value="DNase I-like"/>
    <property type="match status" value="1"/>
</dbReference>
<dbReference type="PANTHER" id="PTHR16320:SF23">
    <property type="entry name" value="SPHINGOMYELINASE C 1"/>
    <property type="match status" value="1"/>
</dbReference>
<feature type="domain" description="Endonuclease/exonuclease/phosphatase" evidence="1">
    <location>
        <begin position="4"/>
        <end position="221"/>
    </location>
</feature>
<organism evidence="2 3">
    <name type="scientific">Candidatus Wolfebacteria bacterium GW2011_GWC1_43_10</name>
    <dbReference type="NCBI Taxonomy" id="1619011"/>
    <lineage>
        <taxon>Bacteria</taxon>
        <taxon>Candidatus Wolfeibacteriota</taxon>
    </lineage>
</organism>